<proteinExistence type="predicted"/>
<name>A0A367RYR5_NOSPU</name>
<dbReference type="Proteomes" id="UP000252085">
    <property type="component" value="Unassembled WGS sequence"/>
</dbReference>
<reference evidence="3" key="1">
    <citation type="submission" date="2016-04" db="EMBL/GenBank/DDBJ databases">
        <authorList>
            <person name="Tabuchi Yagui T.R."/>
        </authorList>
    </citation>
    <scope>NUCLEOTIDE SEQUENCE [LARGE SCALE GENOMIC DNA]</scope>
</reference>
<keyword evidence="1" id="KW-1133">Transmembrane helix</keyword>
<dbReference type="EMBL" id="LXQE01000034">
    <property type="protein sequence ID" value="RCJ41119.1"/>
    <property type="molecule type" value="Genomic_DNA"/>
</dbReference>
<evidence type="ECO:0000313" key="3">
    <source>
        <dbReference type="Proteomes" id="UP000252085"/>
    </source>
</evidence>
<keyword evidence="1" id="KW-0472">Membrane</keyword>
<dbReference type="AlphaFoldDB" id="A0A367RYR5"/>
<feature type="transmembrane region" description="Helical" evidence="1">
    <location>
        <begin position="90"/>
        <end position="110"/>
    </location>
</feature>
<organism evidence="2 3">
    <name type="scientific">Nostoc punctiforme NIES-2108</name>
    <dbReference type="NCBI Taxonomy" id="1356359"/>
    <lineage>
        <taxon>Bacteria</taxon>
        <taxon>Bacillati</taxon>
        <taxon>Cyanobacteriota</taxon>
        <taxon>Cyanophyceae</taxon>
        <taxon>Nostocales</taxon>
        <taxon>Nostocaceae</taxon>
        <taxon>Nostoc</taxon>
    </lineage>
</organism>
<evidence type="ECO:0000256" key="1">
    <source>
        <dbReference type="SAM" id="Phobius"/>
    </source>
</evidence>
<gene>
    <name evidence="2" type="ORF">A6769_38865</name>
</gene>
<keyword evidence="1" id="KW-0812">Transmembrane</keyword>
<accession>A0A367RYR5</accession>
<protein>
    <submittedName>
        <fullName evidence="2">Uncharacterized protein</fullName>
    </submittedName>
</protein>
<evidence type="ECO:0000313" key="2">
    <source>
        <dbReference type="EMBL" id="RCJ41119.1"/>
    </source>
</evidence>
<sequence>MSRSPKGLPKASPQYYVYINSDEWREKCKKCHALTKYHCVVFPWAKSLNVHHLTYRNFQKEMPLRDTVPLSKFAHWIIHWWIFWKTPLRPWVNFLLRSLLIFWAVIWFVLPSKPKRTRRKKYA</sequence>
<comment type="caution">
    <text evidence="2">The sequence shown here is derived from an EMBL/GenBank/DDBJ whole genome shotgun (WGS) entry which is preliminary data.</text>
</comment>